<evidence type="ECO:0000313" key="5">
    <source>
        <dbReference type="Proteomes" id="UP000199337"/>
    </source>
</evidence>
<comment type="similarity">
    <text evidence="2">Belongs to the alpha/beta-type SASP family.</text>
</comment>
<organism evidence="4 5">
    <name type="scientific">Desulfotruncus arcticus DSM 17038</name>
    <dbReference type="NCBI Taxonomy" id="1121424"/>
    <lineage>
        <taxon>Bacteria</taxon>
        <taxon>Bacillati</taxon>
        <taxon>Bacillota</taxon>
        <taxon>Clostridia</taxon>
        <taxon>Eubacteriales</taxon>
        <taxon>Desulfallaceae</taxon>
        <taxon>Desulfotruncus</taxon>
    </lineage>
</organism>
<dbReference type="STRING" id="341036.SAMN05660649_04425"/>
<evidence type="ECO:0000313" key="4">
    <source>
        <dbReference type="EMBL" id="SFH25091.1"/>
    </source>
</evidence>
<gene>
    <name evidence="4" type="ORF">SAMN05660649_04425</name>
</gene>
<comment type="function">
    <text evidence="1">SASP are bound to spore DNA. They are double-stranded DNA-binding proteins that cause DNA to change to an a-like conformation. They protect the DNA backbone from chemical and enzymatic cleavage and are thus involved in dormant spore's high resistance to UV light.</text>
</comment>
<dbReference type="InterPro" id="IPR038300">
    <property type="entry name" value="SASP_sf_alpha/beta"/>
</dbReference>
<dbReference type="GO" id="GO:0003690">
    <property type="term" value="F:double-stranded DNA binding"/>
    <property type="evidence" value="ECO:0007669"/>
    <property type="project" value="InterPro"/>
</dbReference>
<accession>A0A1I2YKL2</accession>
<dbReference type="InterPro" id="IPR018126">
    <property type="entry name" value="SASP_alpha/beta-type_CS"/>
</dbReference>
<dbReference type="GO" id="GO:0006265">
    <property type="term" value="P:DNA topological change"/>
    <property type="evidence" value="ECO:0007669"/>
    <property type="project" value="InterPro"/>
</dbReference>
<evidence type="ECO:0000256" key="2">
    <source>
        <dbReference type="ARBA" id="ARBA00005442"/>
    </source>
</evidence>
<dbReference type="InterPro" id="IPR001448">
    <property type="entry name" value="SASP_alpha/beta-type"/>
</dbReference>
<evidence type="ECO:0000256" key="1">
    <source>
        <dbReference type="ARBA" id="ARBA00003863"/>
    </source>
</evidence>
<dbReference type="Proteomes" id="UP000199337">
    <property type="component" value="Unassembled WGS sequence"/>
</dbReference>
<dbReference type="Pfam" id="PF00269">
    <property type="entry name" value="SASP"/>
    <property type="match status" value="2"/>
</dbReference>
<dbReference type="Gene3D" id="6.10.10.80">
    <property type="entry name" value="Small, acid-soluble spore protein, alpha/beta type-like"/>
    <property type="match status" value="1"/>
</dbReference>
<name>A0A1I2YKL2_9FIRM</name>
<reference evidence="5" key="1">
    <citation type="submission" date="2016-10" db="EMBL/GenBank/DDBJ databases">
        <authorList>
            <person name="Varghese N."/>
            <person name="Submissions S."/>
        </authorList>
    </citation>
    <scope>NUCLEOTIDE SEQUENCE [LARGE SCALE GENOMIC DNA]</scope>
    <source>
        <strain evidence="5">DSM 17038</strain>
    </source>
</reference>
<dbReference type="AlphaFoldDB" id="A0A1I2YKL2"/>
<keyword evidence="3" id="KW-0238">DNA-binding</keyword>
<dbReference type="RefSeq" id="WP_174549994.1">
    <property type="nucleotide sequence ID" value="NZ_FOOX01000021.1"/>
</dbReference>
<dbReference type="PROSITE" id="PS00304">
    <property type="entry name" value="SASP_1"/>
    <property type="match status" value="1"/>
</dbReference>
<evidence type="ECO:0000256" key="3">
    <source>
        <dbReference type="ARBA" id="ARBA00023125"/>
    </source>
</evidence>
<sequence>MSKEFLNGLKFSVIQELPEFAGIVNEGQYQQRLNDFKFEVAQEVGIPLSQGYNGNLKSKDAGVIGGHIGGKIGGHMVREMIRAYEASLT</sequence>
<proteinExistence type="inferred from homology"/>
<dbReference type="EMBL" id="FOOX01000021">
    <property type="protein sequence ID" value="SFH25091.1"/>
    <property type="molecule type" value="Genomic_DNA"/>
</dbReference>
<protein>
    <submittedName>
        <fullName evidence="4">Small, acid-soluble spore protein, alpha/beta type</fullName>
    </submittedName>
</protein>
<keyword evidence="5" id="KW-1185">Reference proteome</keyword>